<comment type="caution">
    <text evidence="1">The sequence shown here is derived from an EMBL/GenBank/DDBJ whole genome shotgun (WGS) entry which is preliminary data.</text>
</comment>
<reference evidence="1" key="1">
    <citation type="journal article" date="2014" name="Front. Microbiol.">
        <title>High frequency of phylogenetically diverse reductive dehalogenase-homologous genes in deep subseafloor sedimentary metagenomes.</title>
        <authorList>
            <person name="Kawai M."/>
            <person name="Futagami T."/>
            <person name="Toyoda A."/>
            <person name="Takaki Y."/>
            <person name="Nishi S."/>
            <person name="Hori S."/>
            <person name="Arai W."/>
            <person name="Tsubouchi T."/>
            <person name="Morono Y."/>
            <person name="Uchiyama I."/>
            <person name="Ito T."/>
            <person name="Fujiyama A."/>
            <person name="Inagaki F."/>
            <person name="Takami H."/>
        </authorList>
    </citation>
    <scope>NUCLEOTIDE SEQUENCE</scope>
    <source>
        <strain evidence="1">Expedition CK06-06</strain>
    </source>
</reference>
<protein>
    <submittedName>
        <fullName evidence="1">Uncharacterized protein</fullName>
    </submittedName>
</protein>
<organism evidence="1">
    <name type="scientific">marine sediment metagenome</name>
    <dbReference type="NCBI Taxonomy" id="412755"/>
    <lineage>
        <taxon>unclassified sequences</taxon>
        <taxon>metagenomes</taxon>
        <taxon>ecological metagenomes</taxon>
    </lineage>
</organism>
<feature type="non-terminal residue" evidence="1">
    <location>
        <position position="1"/>
    </location>
</feature>
<sequence length="49" mass="5520">ASKTKLLDKLEFVYDTGELITIKGYEGAEQKLLLTFTWSSGLLTQIVRT</sequence>
<proteinExistence type="predicted"/>
<gene>
    <name evidence="1" type="ORF">S06H3_54902</name>
</gene>
<name>X1PEZ4_9ZZZZ</name>
<dbReference type="AlphaFoldDB" id="X1PEZ4"/>
<evidence type="ECO:0000313" key="1">
    <source>
        <dbReference type="EMBL" id="GAI54423.1"/>
    </source>
</evidence>
<accession>X1PEZ4</accession>
<dbReference type="EMBL" id="BARV01035159">
    <property type="protein sequence ID" value="GAI54423.1"/>
    <property type="molecule type" value="Genomic_DNA"/>
</dbReference>